<dbReference type="PANTHER" id="PTHR33711">
    <property type="entry name" value="DIOXYGENASE, PUTATIVE (AFU_ORTHOLOGUE AFUA_2G02910)-RELATED"/>
    <property type="match status" value="1"/>
</dbReference>
<name>A0A1H8L664_9FLAO</name>
<keyword evidence="8 13" id="KW-0223">Dioxygenase</keyword>
<dbReference type="SUPFAM" id="SSF49482">
    <property type="entry name" value="Aromatic compound dioxygenase"/>
    <property type="match status" value="1"/>
</dbReference>
<evidence type="ECO:0000256" key="10">
    <source>
        <dbReference type="ARBA" id="ARBA00023004"/>
    </source>
</evidence>
<organism evidence="13 14">
    <name type="scientific">Flavobacterium sinopsychrotolerans</name>
    <dbReference type="NCBI Taxonomy" id="604089"/>
    <lineage>
        <taxon>Bacteria</taxon>
        <taxon>Pseudomonadati</taxon>
        <taxon>Bacteroidota</taxon>
        <taxon>Flavobacteriia</taxon>
        <taxon>Flavobacteriales</taxon>
        <taxon>Flavobacteriaceae</taxon>
        <taxon>Flavobacterium</taxon>
    </lineage>
</organism>
<evidence type="ECO:0000256" key="2">
    <source>
        <dbReference type="ARBA" id="ARBA00001965"/>
    </source>
</evidence>
<dbReference type="InterPro" id="IPR050770">
    <property type="entry name" value="Intradiol_RC_Dioxygenase"/>
</dbReference>
<protein>
    <recommendedName>
        <fullName evidence="5">catechol 1,2-dioxygenase</fullName>
        <ecNumber evidence="5">1.13.11.1</ecNumber>
    </recommendedName>
</protein>
<accession>A0A1H8L664</accession>
<dbReference type="Gene3D" id="2.60.130.10">
    <property type="entry name" value="Aromatic compound dioxygenase"/>
    <property type="match status" value="1"/>
</dbReference>
<evidence type="ECO:0000313" key="14">
    <source>
        <dbReference type="Proteomes" id="UP000198657"/>
    </source>
</evidence>
<evidence type="ECO:0000259" key="12">
    <source>
        <dbReference type="Pfam" id="PF04444"/>
    </source>
</evidence>
<keyword evidence="10" id="KW-0408">Iron</keyword>
<keyword evidence="6" id="KW-0479">Metal-binding</keyword>
<dbReference type="Proteomes" id="UP000198657">
    <property type="component" value="Unassembled WGS sequence"/>
</dbReference>
<dbReference type="PANTHER" id="PTHR33711:SF7">
    <property type="entry name" value="INTRADIOL RING-CLEAVAGE DIOXYGENASES DOMAIN-CONTAINING PROTEIN-RELATED"/>
    <property type="match status" value="1"/>
</dbReference>
<dbReference type="EC" id="1.13.11.1" evidence="5"/>
<dbReference type="GO" id="GO:0018576">
    <property type="term" value="F:catechol 1,2-dioxygenase activity"/>
    <property type="evidence" value="ECO:0007669"/>
    <property type="project" value="UniProtKB-EC"/>
</dbReference>
<dbReference type="RefSeq" id="WP_091168608.1">
    <property type="nucleotide sequence ID" value="NZ_CBCSFM010000002.1"/>
</dbReference>
<keyword evidence="14" id="KW-1185">Reference proteome</keyword>
<keyword evidence="7" id="KW-0058">Aromatic hydrocarbons catabolism</keyword>
<evidence type="ECO:0000313" key="13">
    <source>
        <dbReference type="EMBL" id="SEO00690.1"/>
    </source>
</evidence>
<feature type="domain" description="Intradiol ring-cleavage dioxygenases" evidence="11">
    <location>
        <begin position="101"/>
        <end position="285"/>
    </location>
</feature>
<dbReference type="InterPro" id="IPR012801">
    <property type="entry name" value="Cchol_dOase_prob"/>
</dbReference>
<evidence type="ECO:0000256" key="4">
    <source>
        <dbReference type="ARBA" id="ARBA00007825"/>
    </source>
</evidence>
<reference evidence="14" key="1">
    <citation type="submission" date="2016-10" db="EMBL/GenBank/DDBJ databases">
        <authorList>
            <person name="Varghese N."/>
            <person name="Submissions S."/>
        </authorList>
    </citation>
    <scope>NUCLEOTIDE SEQUENCE [LARGE SCALE GENOMIC DNA]</scope>
    <source>
        <strain evidence="14">CGMCC 1.8704</strain>
    </source>
</reference>
<evidence type="ECO:0000256" key="1">
    <source>
        <dbReference type="ARBA" id="ARBA00001312"/>
    </source>
</evidence>
<dbReference type="STRING" id="604089.SAMN04487942_1542"/>
<dbReference type="Pfam" id="PF00775">
    <property type="entry name" value="Dioxygenase_C"/>
    <property type="match status" value="1"/>
</dbReference>
<dbReference type="InterPro" id="IPR007535">
    <property type="entry name" value="Catechol_dOase_N"/>
</dbReference>
<gene>
    <name evidence="13" type="ORF">SAMN04487942_1542</name>
</gene>
<dbReference type="InterPro" id="IPR000627">
    <property type="entry name" value="Intradiol_dOase_C"/>
</dbReference>
<evidence type="ECO:0000256" key="3">
    <source>
        <dbReference type="ARBA" id="ARBA00004957"/>
    </source>
</evidence>
<evidence type="ECO:0000256" key="8">
    <source>
        <dbReference type="ARBA" id="ARBA00022964"/>
    </source>
</evidence>
<dbReference type="GO" id="GO:0008199">
    <property type="term" value="F:ferric iron binding"/>
    <property type="evidence" value="ECO:0007669"/>
    <property type="project" value="InterPro"/>
</dbReference>
<dbReference type="EMBL" id="FODN01000002">
    <property type="protein sequence ID" value="SEO00690.1"/>
    <property type="molecule type" value="Genomic_DNA"/>
</dbReference>
<evidence type="ECO:0000256" key="6">
    <source>
        <dbReference type="ARBA" id="ARBA00022723"/>
    </source>
</evidence>
<comment type="pathway">
    <text evidence="3">Aromatic compound metabolism; beta-ketoadipate pathway; 5-oxo-4,5-dihydro-2-furylacetate from catechol: step 1/3.</text>
</comment>
<comment type="cofactor">
    <cofactor evidence="2">
        <name>Fe(3+)</name>
        <dbReference type="ChEBI" id="CHEBI:29034"/>
    </cofactor>
</comment>
<dbReference type="UniPathway" id="UPA00157">
    <property type="reaction ID" value="UER00258"/>
</dbReference>
<proteinExistence type="inferred from homology"/>
<keyword evidence="9" id="KW-0560">Oxidoreductase</keyword>
<dbReference type="GO" id="GO:0019614">
    <property type="term" value="P:catechol-containing compound catabolic process"/>
    <property type="evidence" value="ECO:0007669"/>
    <property type="project" value="InterPro"/>
</dbReference>
<evidence type="ECO:0000259" key="11">
    <source>
        <dbReference type="Pfam" id="PF00775"/>
    </source>
</evidence>
<comment type="similarity">
    <text evidence="4">Belongs to the intradiol ring-cleavage dioxygenase family.</text>
</comment>
<dbReference type="AlphaFoldDB" id="A0A1H8L664"/>
<evidence type="ECO:0000256" key="7">
    <source>
        <dbReference type="ARBA" id="ARBA00022797"/>
    </source>
</evidence>
<sequence>MTRAQIDGLLQKIESTEKIEAGSERAKAIVNRILRDLFYTIEDLDIQPDEVWTAVNYLTQAGQNGEYGLIAAGLGIEHFLDLRMDEEEEKAGMTGGTPRTIEGPLYVAGAPKSKGFARLDDGTEVEQGEVFFMQGKVLDENNNPIPNAIVEVWHANLKGNYSYFDQSQSDFNLRRTIETDENGNYQFRSILPSGYAVPPGGSTELLLSAIGRHGNRPSHVHFFVSAPGCRKLTTQINFEGDPYLWDDFAFATREGLVPDLTVITDAEKIKEKGLDTPFSSIDFDFTLHKEIEGIHDAEVERLRAEAVA</sequence>
<feature type="domain" description="Catechol dioxygenase N-terminal" evidence="12">
    <location>
        <begin position="24"/>
        <end position="92"/>
    </location>
</feature>
<comment type="catalytic activity">
    <reaction evidence="1">
        <text>catechol + O2 = cis,cis-muconate + 2 H(+)</text>
        <dbReference type="Rhea" id="RHEA:23852"/>
        <dbReference type="ChEBI" id="CHEBI:15378"/>
        <dbReference type="ChEBI" id="CHEBI:15379"/>
        <dbReference type="ChEBI" id="CHEBI:18135"/>
        <dbReference type="ChEBI" id="CHEBI:32379"/>
        <dbReference type="EC" id="1.13.11.1"/>
    </reaction>
</comment>
<dbReference type="GO" id="GO:0042952">
    <property type="term" value="P:beta-ketoadipate pathway"/>
    <property type="evidence" value="ECO:0007669"/>
    <property type="project" value="UniProtKB-UniPathway"/>
</dbReference>
<dbReference type="CDD" id="cd03460">
    <property type="entry name" value="1_2-CTD"/>
    <property type="match status" value="1"/>
</dbReference>
<dbReference type="OrthoDB" id="9800887at2"/>
<dbReference type="NCBIfam" id="TIGR02439">
    <property type="entry name" value="catechol_proteo"/>
    <property type="match status" value="1"/>
</dbReference>
<evidence type="ECO:0000256" key="5">
    <source>
        <dbReference type="ARBA" id="ARBA00013118"/>
    </source>
</evidence>
<evidence type="ECO:0000256" key="9">
    <source>
        <dbReference type="ARBA" id="ARBA00023002"/>
    </source>
</evidence>
<dbReference type="Pfam" id="PF04444">
    <property type="entry name" value="Dioxygenase_N"/>
    <property type="match status" value="1"/>
</dbReference>
<dbReference type="InterPro" id="IPR015889">
    <property type="entry name" value="Intradiol_dOase_core"/>
</dbReference>